<keyword evidence="2" id="KW-1185">Reference proteome</keyword>
<accession>A0ABQ4WL47</accession>
<gene>
    <name evidence="1" type="ORF">Tco_0627004</name>
</gene>
<protein>
    <submittedName>
        <fullName evidence="1">Uncharacterized protein</fullName>
    </submittedName>
</protein>
<evidence type="ECO:0000313" key="1">
    <source>
        <dbReference type="EMBL" id="GJS53642.1"/>
    </source>
</evidence>
<name>A0ABQ4WL47_9ASTR</name>
<evidence type="ECO:0000313" key="2">
    <source>
        <dbReference type="Proteomes" id="UP001151760"/>
    </source>
</evidence>
<comment type="caution">
    <text evidence="1">The sequence shown here is derived from an EMBL/GenBank/DDBJ whole genome shotgun (WGS) entry which is preliminary data.</text>
</comment>
<dbReference type="EMBL" id="BQNB010008740">
    <property type="protein sequence ID" value="GJS53642.1"/>
    <property type="molecule type" value="Genomic_DNA"/>
</dbReference>
<proteinExistence type="predicted"/>
<reference evidence="1" key="1">
    <citation type="journal article" date="2022" name="Int. J. Mol. Sci.">
        <title>Draft Genome of Tanacetum Coccineum: Genomic Comparison of Closely Related Tanacetum-Family Plants.</title>
        <authorList>
            <person name="Yamashiro T."/>
            <person name="Shiraishi A."/>
            <person name="Nakayama K."/>
            <person name="Satake H."/>
        </authorList>
    </citation>
    <scope>NUCLEOTIDE SEQUENCE</scope>
</reference>
<dbReference type="Proteomes" id="UP001151760">
    <property type="component" value="Unassembled WGS sequence"/>
</dbReference>
<sequence>MRIQFAYSIVYKIAARVDGSELTAETSNCKIWLKEVWVKSRLMLRLCHSIDFVQVDTMSRTFRSVCLPPANRNNALLWADNEGDKLKWRAELLDVIQNVPIDASIERVIPGN</sequence>
<organism evidence="1 2">
    <name type="scientific">Tanacetum coccineum</name>
    <dbReference type="NCBI Taxonomy" id="301880"/>
    <lineage>
        <taxon>Eukaryota</taxon>
        <taxon>Viridiplantae</taxon>
        <taxon>Streptophyta</taxon>
        <taxon>Embryophyta</taxon>
        <taxon>Tracheophyta</taxon>
        <taxon>Spermatophyta</taxon>
        <taxon>Magnoliopsida</taxon>
        <taxon>eudicotyledons</taxon>
        <taxon>Gunneridae</taxon>
        <taxon>Pentapetalae</taxon>
        <taxon>asterids</taxon>
        <taxon>campanulids</taxon>
        <taxon>Asterales</taxon>
        <taxon>Asteraceae</taxon>
        <taxon>Asteroideae</taxon>
        <taxon>Anthemideae</taxon>
        <taxon>Anthemidinae</taxon>
        <taxon>Tanacetum</taxon>
    </lineage>
</organism>
<reference evidence="1" key="2">
    <citation type="submission" date="2022-01" db="EMBL/GenBank/DDBJ databases">
        <authorList>
            <person name="Yamashiro T."/>
            <person name="Shiraishi A."/>
            <person name="Satake H."/>
            <person name="Nakayama K."/>
        </authorList>
    </citation>
    <scope>NUCLEOTIDE SEQUENCE</scope>
</reference>